<evidence type="ECO:0000313" key="2">
    <source>
        <dbReference type="Proteomes" id="UP000070107"/>
    </source>
</evidence>
<gene>
    <name evidence="1" type="ORF">ATN84_10280</name>
</gene>
<organism evidence="1 2">
    <name type="scientific">Paramesorhizobium deserti</name>
    <dbReference type="NCBI Taxonomy" id="1494590"/>
    <lineage>
        <taxon>Bacteria</taxon>
        <taxon>Pseudomonadati</taxon>
        <taxon>Pseudomonadota</taxon>
        <taxon>Alphaproteobacteria</taxon>
        <taxon>Hyphomicrobiales</taxon>
        <taxon>Phyllobacteriaceae</taxon>
        <taxon>Paramesorhizobium</taxon>
    </lineage>
</organism>
<dbReference type="Pfam" id="PF12441">
    <property type="entry name" value="CopG_antitoxin"/>
    <property type="match status" value="1"/>
</dbReference>
<sequence>MKCGAYCACIRKPWPSLPTDEAAEAFVEQADLSQYDWNAAEPVSYEFEKKAAALNMRIPQNLLDAVKAKAAAKGVPFTRYIQPLIEKDIARSS</sequence>
<dbReference type="AlphaFoldDB" id="A0A135HWZ6"/>
<dbReference type="RefSeq" id="WP_068881897.1">
    <property type="nucleotide sequence ID" value="NZ_LNTU01000012.1"/>
</dbReference>
<keyword evidence="2" id="KW-1185">Reference proteome</keyword>
<name>A0A135HWZ6_9HYPH</name>
<dbReference type="OrthoDB" id="1551132at2"/>
<evidence type="ECO:0000313" key="1">
    <source>
        <dbReference type="EMBL" id="KXF77712.1"/>
    </source>
</evidence>
<reference evidence="1 2" key="1">
    <citation type="submission" date="2015-11" db="EMBL/GenBank/DDBJ databases">
        <title>Draft genome sequence of Paramesorhizobium deserti A-3-E, a strain highly resistant to diverse beta-lactam antibiotics.</title>
        <authorList>
            <person name="Lv R."/>
            <person name="Yang X."/>
            <person name="Fang N."/>
            <person name="Guo J."/>
            <person name="Luo X."/>
            <person name="Peng F."/>
            <person name="Yang R."/>
            <person name="Cui Y."/>
            <person name="Fang C."/>
            <person name="Song Y."/>
        </authorList>
    </citation>
    <scope>NUCLEOTIDE SEQUENCE [LARGE SCALE GENOMIC DNA]</scope>
    <source>
        <strain evidence="1 2">A-3-E</strain>
    </source>
</reference>
<dbReference type="EMBL" id="LNTU01000012">
    <property type="protein sequence ID" value="KXF77712.1"/>
    <property type="molecule type" value="Genomic_DNA"/>
</dbReference>
<proteinExistence type="predicted"/>
<dbReference type="Proteomes" id="UP000070107">
    <property type="component" value="Unassembled WGS sequence"/>
</dbReference>
<accession>A0A135HWZ6</accession>
<protein>
    <submittedName>
        <fullName evidence="1">Uncharacterized protein</fullName>
    </submittedName>
</protein>
<comment type="caution">
    <text evidence="1">The sequence shown here is derived from an EMBL/GenBank/DDBJ whole genome shotgun (WGS) entry which is preliminary data.</text>
</comment>
<dbReference type="InterPro" id="IPR022148">
    <property type="entry name" value="CopG_antitoxin"/>
</dbReference>
<dbReference type="STRING" id="1494590.ATN84_10280"/>